<evidence type="ECO:0000256" key="2">
    <source>
        <dbReference type="ARBA" id="ARBA00005416"/>
    </source>
</evidence>
<evidence type="ECO:0000256" key="3">
    <source>
        <dbReference type="ARBA" id="ARBA00022525"/>
    </source>
</evidence>
<feature type="signal peptide" evidence="8">
    <location>
        <begin position="1"/>
        <end position="21"/>
    </location>
</feature>
<dbReference type="OrthoDB" id="1406315at2759"/>
<dbReference type="PANTHER" id="PTHR36016:SF10">
    <property type="entry name" value="CLAVATA3_ESR (CLE)-RELATED PROTEIN 6-LIKE"/>
    <property type="match status" value="1"/>
</dbReference>
<comment type="similarity">
    <text evidence="2">Belongs to the CLV3/ESR signal peptide family.</text>
</comment>
<dbReference type="AlphaFoldDB" id="A0A9W7M8R1"/>
<dbReference type="EMBL" id="BSYR01000024">
    <property type="protein sequence ID" value="GMI91581.1"/>
    <property type="molecule type" value="Genomic_DNA"/>
</dbReference>
<evidence type="ECO:0000313" key="9">
    <source>
        <dbReference type="EMBL" id="GMI91581.1"/>
    </source>
</evidence>
<dbReference type="GO" id="GO:0030154">
    <property type="term" value="P:cell differentiation"/>
    <property type="evidence" value="ECO:0007669"/>
    <property type="project" value="UniProtKB-KW"/>
</dbReference>
<evidence type="ECO:0000256" key="4">
    <source>
        <dbReference type="ARBA" id="ARBA00022729"/>
    </source>
</evidence>
<keyword evidence="3" id="KW-0964">Secreted</keyword>
<dbReference type="Proteomes" id="UP001165190">
    <property type="component" value="Unassembled WGS sequence"/>
</dbReference>
<gene>
    <name evidence="9" type="ORF">HRI_002827400</name>
</gene>
<proteinExistence type="inferred from homology"/>
<name>A0A9W7M8R1_HIBTR</name>
<evidence type="ECO:0000256" key="5">
    <source>
        <dbReference type="ARBA" id="ARBA00022782"/>
    </source>
</evidence>
<evidence type="ECO:0000256" key="6">
    <source>
        <dbReference type="ARBA" id="ARBA00023180"/>
    </source>
</evidence>
<evidence type="ECO:0000256" key="7">
    <source>
        <dbReference type="ARBA" id="ARBA00023278"/>
    </source>
</evidence>
<keyword evidence="10" id="KW-1185">Reference proteome</keyword>
<reference evidence="9" key="1">
    <citation type="submission" date="2023-05" db="EMBL/GenBank/DDBJ databases">
        <title>Genome and transcriptome analyses reveal genes involved in the formation of fine ridges on petal epidermal cells in Hibiscus trionum.</title>
        <authorList>
            <person name="Koshimizu S."/>
            <person name="Masuda S."/>
            <person name="Ishii T."/>
            <person name="Shirasu K."/>
            <person name="Hoshino A."/>
            <person name="Arita M."/>
        </authorList>
    </citation>
    <scope>NUCLEOTIDE SEQUENCE</scope>
    <source>
        <strain evidence="9">Hamamatsu line</strain>
    </source>
</reference>
<evidence type="ECO:0000256" key="1">
    <source>
        <dbReference type="ARBA" id="ARBA00004239"/>
    </source>
</evidence>
<protein>
    <submittedName>
        <fullName evidence="9">CLAVATA3/ESR-RELATED 6</fullName>
    </submittedName>
</protein>
<keyword evidence="4 8" id="KW-0732">Signal</keyword>
<keyword evidence="6" id="KW-0325">Glycoprotein</keyword>
<accession>A0A9W7M8R1</accession>
<keyword evidence="5" id="KW-0221">Differentiation</keyword>
<feature type="chain" id="PRO_5040982816" evidence="8">
    <location>
        <begin position="22"/>
        <end position="83"/>
    </location>
</feature>
<comment type="subcellular location">
    <subcellularLocation>
        <location evidence="1">Secreted</location>
        <location evidence="1">Extracellular space</location>
    </subcellularLocation>
</comment>
<comment type="caution">
    <text evidence="9">The sequence shown here is derived from an EMBL/GenBank/DDBJ whole genome shotgun (WGS) entry which is preliminary data.</text>
</comment>
<evidence type="ECO:0000313" key="10">
    <source>
        <dbReference type="Proteomes" id="UP001165190"/>
    </source>
</evidence>
<evidence type="ECO:0000256" key="8">
    <source>
        <dbReference type="SAM" id="SignalP"/>
    </source>
</evidence>
<dbReference type="PANTHER" id="PTHR36016">
    <property type="entry name" value="CLAVATA3/ESR (CLE)-RELATED PROTEIN 7"/>
    <property type="match status" value="1"/>
</dbReference>
<keyword evidence="7" id="KW-0379">Hydroxylation</keyword>
<organism evidence="9 10">
    <name type="scientific">Hibiscus trionum</name>
    <name type="common">Flower of an hour</name>
    <dbReference type="NCBI Taxonomy" id="183268"/>
    <lineage>
        <taxon>Eukaryota</taxon>
        <taxon>Viridiplantae</taxon>
        <taxon>Streptophyta</taxon>
        <taxon>Embryophyta</taxon>
        <taxon>Tracheophyta</taxon>
        <taxon>Spermatophyta</taxon>
        <taxon>Magnoliopsida</taxon>
        <taxon>eudicotyledons</taxon>
        <taxon>Gunneridae</taxon>
        <taxon>Pentapetalae</taxon>
        <taxon>rosids</taxon>
        <taxon>malvids</taxon>
        <taxon>Malvales</taxon>
        <taxon>Malvaceae</taxon>
        <taxon>Malvoideae</taxon>
        <taxon>Hibiscus</taxon>
    </lineage>
</organism>
<dbReference type="GO" id="GO:0005576">
    <property type="term" value="C:extracellular region"/>
    <property type="evidence" value="ECO:0007669"/>
    <property type="project" value="UniProtKB-SubCell"/>
</dbReference>
<sequence>MPNPTIIQASLAIFLILSGNAFNNTVEANRYGGRRTMQKRIDSQSIIKALAGYDFSAVKHDRNRRVLADASRISPGGPDSIHD</sequence>
<dbReference type="InterPro" id="IPR039617">
    <property type="entry name" value="CLAVATA3-CLE"/>
</dbReference>